<dbReference type="InterPro" id="IPR016071">
    <property type="entry name" value="Staphylococal_nuclease_OB-fold"/>
</dbReference>
<dbReference type="Pfam" id="PF00565">
    <property type="entry name" value="SNase"/>
    <property type="match status" value="1"/>
</dbReference>
<dbReference type="PROSITE" id="PS50830">
    <property type="entry name" value="TNASE_3"/>
    <property type="match status" value="1"/>
</dbReference>
<dbReference type="SUPFAM" id="SSF50199">
    <property type="entry name" value="Staphylococcal nuclease"/>
    <property type="match status" value="1"/>
</dbReference>
<dbReference type="InterPro" id="IPR002071">
    <property type="entry name" value="Thermonucl_AS"/>
</dbReference>
<reference evidence="2" key="1">
    <citation type="journal article" date="2020" name="Nature">
        <title>Giant virus diversity and host interactions through global metagenomics.</title>
        <authorList>
            <person name="Schulz F."/>
            <person name="Roux S."/>
            <person name="Paez-Espino D."/>
            <person name="Jungbluth S."/>
            <person name="Walsh D.A."/>
            <person name="Denef V.J."/>
            <person name="McMahon K.D."/>
            <person name="Konstantinidis K.T."/>
            <person name="Eloe-Fadrosh E.A."/>
            <person name="Kyrpides N.C."/>
            <person name="Woyke T."/>
        </authorList>
    </citation>
    <scope>NUCLEOTIDE SEQUENCE</scope>
    <source>
        <strain evidence="2">GVMAG-M-3300020565-3</strain>
    </source>
</reference>
<proteinExistence type="predicted"/>
<dbReference type="AlphaFoldDB" id="A0A6C0CE47"/>
<dbReference type="Gene3D" id="2.40.50.90">
    <property type="match status" value="1"/>
</dbReference>
<sequence>MSIEDFRQFGGSTPELSITGVKSYGRLVDIYDGDSIKVILPVFGSYYKFTIRLDGIDTCEIRSKDIVLQEYAIKARDRLFELLTNNTPYTKVYTKLDTKKDIKKLLDTEVYLVWVECGNKDKYGRILANIYKDKASTQSVSSILLEEKLAYRYEGKTKLSDDEVKKVLNII</sequence>
<dbReference type="GO" id="GO:0003676">
    <property type="term" value="F:nucleic acid binding"/>
    <property type="evidence" value="ECO:0007669"/>
    <property type="project" value="InterPro"/>
</dbReference>
<name>A0A6C0CE47_9ZZZZ</name>
<dbReference type="GO" id="GO:0004518">
    <property type="term" value="F:nuclease activity"/>
    <property type="evidence" value="ECO:0007669"/>
    <property type="project" value="InterPro"/>
</dbReference>
<dbReference type="InterPro" id="IPR035437">
    <property type="entry name" value="SNase_OB-fold_sf"/>
</dbReference>
<feature type="domain" description="TNase-like" evidence="1">
    <location>
        <begin position="21"/>
        <end position="171"/>
    </location>
</feature>
<dbReference type="EMBL" id="MN739390">
    <property type="protein sequence ID" value="QHT02120.1"/>
    <property type="molecule type" value="Genomic_DNA"/>
</dbReference>
<accession>A0A6C0CE47</accession>
<protein>
    <recommendedName>
        <fullName evidence="1">TNase-like domain-containing protein</fullName>
    </recommendedName>
</protein>
<evidence type="ECO:0000313" key="2">
    <source>
        <dbReference type="EMBL" id="QHT02120.1"/>
    </source>
</evidence>
<organism evidence="2">
    <name type="scientific">viral metagenome</name>
    <dbReference type="NCBI Taxonomy" id="1070528"/>
    <lineage>
        <taxon>unclassified sequences</taxon>
        <taxon>metagenomes</taxon>
        <taxon>organismal metagenomes</taxon>
    </lineage>
</organism>
<dbReference type="PROSITE" id="PS01284">
    <property type="entry name" value="TNASE_2"/>
    <property type="match status" value="1"/>
</dbReference>
<evidence type="ECO:0000259" key="1">
    <source>
        <dbReference type="PROSITE" id="PS50830"/>
    </source>
</evidence>